<organism evidence="4">
    <name type="scientific">marine sediment metagenome</name>
    <dbReference type="NCBI Taxonomy" id="412755"/>
    <lineage>
        <taxon>unclassified sequences</taxon>
        <taxon>metagenomes</taxon>
        <taxon>ecological metagenomes</taxon>
    </lineage>
</organism>
<dbReference type="InterPro" id="IPR036013">
    <property type="entry name" value="Band_7/SPFH_dom_sf"/>
</dbReference>
<evidence type="ECO:0000259" key="3">
    <source>
        <dbReference type="SMART" id="SM00244"/>
    </source>
</evidence>
<dbReference type="EMBL" id="LAZR01001591">
    <property type="protein sequence ID" value="KKN42290.1"/>
    <property type="molecule type" value="Genomic_DNA"/>
</dbReference>
<dbReference type="PRINTS" id="PR00721">
    <property type="entry name" value="STOMATIN"/>
</dbReference>
<dbReference type="InterPro" id="IPR001107">
    <property type="entry name" value="Band_7"/>
</dbReference>
<dbReference type="PANTHER" id="PTHR10264">
    <property type="entry name" value="BAND 7 PROTEIN-RELATED"/>
    <property type="match status" value="1"/>
</dbReference>
<name>A0A0F9QE35_9ZZZZ</name>
<keyword evidence="2" id="KW-1133">Transmembrane helix</keyword>
<evidence type="ECO:0000256" key="2">
    <source>
        <dbReference type="SAM" id="Phobius"/>
    </source>
</evidence>
<dbReference type="InterPro" id="IPR043202">
    <property type="entry name" value="Band-7_stomatin-like"/>
</dbReference>
<dbReference type="PANTHER" id="PTHR10264:SF19">
    <property type="entry name" value="AT06885P-RELATED"/>
    <property type="match status" value="1"/>
</dbReference>
<accession>A0A0F9QE35</accession>
<protein>
    <recommendedName>
        <fullName evidence="3">Band 7 domain-containing protein</fullName>
    </recommendedName>
</protein>
<dbReference type="AlphaFoldDB" id="A0A0F9QE35"/>
<dbReference type="SMART" id="SM00244">
    <property type="entry name" value="PHB"/>
    <property type="match status" value="1"/>
</dbReference>
<comment type="caution">
    <text evidence="4">The sequence shown here is derived from an EMBL/GenBank/DDBJ whole genome shotgun (WGS) entry which is preliminary data.</text>
</comment>
<dbReference type="FunFam" id="3.30.479.30:FF:000004">
    <property type="entry name" value="Putative membrane protease family, stomatin"/>
    <property type="match status" value="1"/>
</dbReference>
<keyword evidence="2" id="KW-0472">Membrane</keyword>
<proteinExistence type="inferred from homology"/>
<dbReference type="Gene3D" id="6.10.250.2090">
    <property type="match status" value="1"/>
</dbReference>
<feature type="domain" description="Band 7" evidence="3">
    <location>
        <begin position="19"/>
        <end position="187"/>
    </location>
</feature>
<comment type="similarity">
    <text evidence="1">Belongs to the band 7/mec-2 family.</text>
</comment>
<keyword evidence="2" id="KW-0812">Transmembrane</keyword>
<evidence type="ECO:0000256" key="1">
    <source>
        <dbReference type="ARBA" id="ARBA00008164"/>
    </source>
</evidence>
<dbReference type="InterPro" id="IPR001972">
    <property type="entry name" value="Stomatin_HflK_fam"/>
</dbReference>
<gene>
    <name evidence="4" type="ORF">LCGC14_0714900</name>
</gene>
<dbReference type="Pfam" id="PF01145">
    <property type="entry name" value="Band_7"/>
    <property type="match status" value="1"/>
</dbReference>
<evidence type="ECO:0000313" key="4">
    <source>
        <dbReference type="EMBL" id="KKN42290.1"/>
    </source>
</evidence>
<dbReference type="GO" id="GO:0098552">
    <property type="term" value="C:side of membrane"/>
    <property type="evidence" value="ECO:0007669"/>
    <property type="project" value="UniProtKB-ARBA"/>
</dbReference>
<dbReference type="SUPFAM" id="SSF117892">
    <property type="entry name" value="Band 7/SPFH domain"/>
    <property type="match status" value="1"/>
</dbReference>
<dbReference type="Gene3D" id="3.30.479.30">
    <property type="entry name" value="Band 7 domain"/>
    <property type="match status" value="1"/>
</dbReference>
<reference evidence="4" key="1">
    <citation type="journal article" date="2015" name="Nature">
        <title>Complex archaea that bridge the gap between prokaryotes and eukaryotes.</title>
        <authorList>
            <person name="Spang A."/>
            <person name="Saw J.H."/>
            <person name="Jorgensen S.L."/>
            <person name="Zaremba-Niedzwiedzka K."/>
            <person name="Martijn J."/>
            <person name="Lind A.E."/>
            <person name="van Eijk R."/>
            <person name="Schleper C."/>
            <person name="Guy L."/>
            <person name="Ettema T.J."/>
        </authorList>
    </citation>
    <scope>NUCLEOTIDE SEQUENCE</scope>
</reference>
<feature type="transmembrane region" description="Helical" evidence="2">
    <location>
        <begin position="6"/>
        <end position="24"/>
    </location>
</feature>
<sequence>MAIYMIILFGGFVLFVFACGIRVINEYHRGIRLRFGKFLDVLQPGLRWVIPFIDIIPRRVDIRERVIDMRPQATLTKDKVSLTIDAIVMWKIKQGKGEEDILENCRKNELEVKNVKNVMQQKAEAQLREAIASRVFSEVLEKKEEIATKIRNELDEATDRWGVDVTSVQIRDIKLPDGMKRAMALKAEADIEKEARETKAEAEMKAFEIMEKIGKIAQKNPAILELRRLQTISEIGAEQNTTTVVMLPEVLTNSLKR</sequence>
<dbReference type="GO" id="GO:0005886">
    <property type="term" value="C:plasma membrane"/>
    <property type="evidence" value="ECO:0007669"/>
    <property type="project" value="InterPro"/>
</dbReference>